<evidence type="ECO:0000256" key="4">
    <source>
        <dbReference type="ARBA" id="ARBA00004702"/>
    </source>
</evidence>
<sequence>HIWGRAALAPRQLPAFRSCVWGLWLCLFITPALELSSTAAKVSQAQRRAGWAGTQQGNLVGRNNLISLSRAHRNDMENIFPFLFLGAIYSLLEPSPAVARLHFFVFCAGRMVHTVAYLLRLKAPTRSVAYGVAQLPCFSMALQILLAAAPYW</sequence>
<dbReference type="EC" id="2.5.1.18" evidence="7"/>
<dbReference type="GO" id="GO:0001516">
    <property type="term" value="P:prostaglandin biosynthetic process"/>
    <property type="evidence" value="ECO:0007669"/>
    <property type="project" value="UniProtKB-KW"/>
</dbReference>
<evidence type="ECO:0000313" key="32">
    <source>
        <dbReference type="Proteomes" id="UP000694521"/>
    </source>
</evidence>
<comment type="catalytic activity">
    <reaction evidence="22">
        <text>prostaglandin G2 = (15S)-15-hydroperoxy-prostaglandin E2</text>
        <dbReference type="Rhea" id="RHEA:64364"/>
        <dbReference type="ChEBI" id="CHEBI:82629"/>
        <dbReference type="ChEBI" id="CHEBI:152564"/>
    </reaction>
    <physiologicalReaction direction="left-to-right" evidence="22">
        <dbReference type="Rhea" id="RHEA:64365"/>
    </physiologicalReaction>
</comment>
<dbReference type="InterPro" id="IPR040162">
    <property type="entry name" value="MGST1-like"/>
</dbReference>
<dbReference type="GO" id="GO:0048471">
    <property type="term" value="C:perinuclear region of cytoplasm"/>
    <property type="evidence" value="ECO:0007669"/>
    <property type="project" value="UniProtKB-SubCell"/>
</dbReference>
<evidence type="ECO:0000256" key="7">
    <source>
        <dbReference type="ARBA" id="ARBA00012452"/>
    </source>
</evidence>
<keyword evidence="20" id="KW-0413">Isomerase</keyword>
<dbReference type="InterPro" id="IPR001129">
    <property type="entry name" value="Membr-assoc_MAPEG"/>
</dbReference>
<dbReference type="SUPFAM" id="SSF161084">
    <property type="entry name" value="MAPEG domain-like"/>
    <property type="match status" value="1"/>
</dbReference>
<evidence type="ECO:0000256" key="13">
    <source>
        <dbReference type="ARBA" id="ARBA00022692"/>
    </source>
</evidence>
<evidence type="ECO:0000256" key="3">
    <source>
        <dbReference type="ARBA" id="ARBA00004556"/>
    </source>
</evidence>
<dbReference type="GO" id="GO:0016491">
    <property type="term" value="F:oxidoreductase activity"/>
    <property type="evidence" value="ECO:0007669"/>
    <property type="project" value="UniProtKB-KW"/>
</dbReference>
<dbReference type="Ensembl" id="ENSACDT00005031650.1">
    <property type="protein sequence ID" value="ENSACDP00005026538.1"/>
    <property type="gene ID" value="ENSACDG00005019200.1"/>
</dbReference>
<comment type="catalytic activity">
    <reaction evidence="23">
        <text>2-glyceryl-prostaglandin H2 = 2-glyceryl-prostaglandin E2</text>
        <dbReference type="Rhea" id="RHEA:53324"/>
        <dbReference type="ChEBI" id="CHEBI:85166"/>
        <dbReference type="ChEBI" id="CHEBI:137172"/>
    </reaction>
    <physiologicalReaction direction="left-to-right" evidence="23">
        <dbReference type="Rhea" id="RHEA:53325"/>
    </physiologicalReaction>
</comment>
<feature type="transmembrane region" description="Helical" evidence="30">
    <location>
        <begin position="128"/>
        <end position="149"/>
    </location>
</feature>
<comment type="similarity">
    <text evidence="5">Belongs to the MAPEG family.</text>
</comment>
<evidence type="ECO:0000256" key="12">
    <source>
        <dbReference type="ARBA" id="ARBA00022679"/>
    </source>
</evidence>
<name>A0A8B9EV42_ANSCY</name>
<evidence type="ECO:0000256" key="23">
    <source>
        <dbReference type="ARBA" id="ARBA00036805"/>
    </source>
</evidence>
<comment type="pathway">
    <text evidence="4">Lipid metabolism; prostaglandin biosynthesis.</text>
</comment>
<dbReference type="Gene3D" id="1.20.120.550">
    <property type="entry name" value="Membrane associated eicosanoid/glutathione metabolism-like domain"/>
    <property type="match status" value="1"/>
</dbReference>
<comment type="catalytic activity">
    <reaction evidence="24">
        <text>(5S)-hydroperoxy-(6E,8Z,11Z,14Z)-eicosatetraenoate + 2 glutathione = (5S)-hydroxy-(6E,8Z,11Z,14Z)-eicosatetraenoate + glutathione disulfide + H2O</text>
        <dbReference type="Rhea" id="RHEA:48620"/>
        <dbReference type="ChEBI" id="CHEBI:15377"/>
        <dbReference type="ChEBI" id="CHEBI:57450"/>
        <dbReference type="ChEBI" id="CHEBI:57925"/>
        <dbReference type="ChEBI" id="CHEBI:58297"/>
        <dbReference type="ChEBI" id="CHEBI:90632"/>
    </reaction>
</comment>
<dbReference type="AlphaFoldDB" id="A0A8B9EV42"/>
<evidence type="ECO:0000256" key="5">
    <source>
        <dbReference type="ARBA" id="ARBA00010459"/>
    </source>
</evidence>
<evidence type="ECO:0000256" key="26">
    <source>
        <dbReference type="ARBA" id="ARBA00041613"/>
    </source>
</evidence>
<evidence type="ECO:0000256" key="28">
    <source>
        <dbReference type="ARBA" id="ARBA00042173"/>
    </source>
</evidence>
<evidence type="ECO:0000313" key="31">
    <source>
        <dbReference type="Ensembl" id="ENSACDP00005026538.1"/>
    </source>
</evidence>
<dbReference type="GO" id="GO:0050220">
    <property type="term" value="F:prostaglandin-E synthase activity"/>
    <property type="evidence" value="ECO:0007669"/>
    <property type="project" value="UniProtKB-EC"/>
</dbReference>
<evidence type="ECO:0000256" key="16">
    <source>
        <dbReference type="ARBA" id="ARBA00023002"/>
    </source>
</evidence>
<reference evidence="31" key="1">
    <citation type="submission" date="2025-08" db="UniProtKB">
        <authorList>
            <consortium name="Ensembl"/>
        </authorList>
    </citation>
    <scope>IDENTIFICATION</scope>
</reference>
<dbReference type="InterPro" id="IPR023352">
    <property type="entry name" value="MAPEG-like_dom_sf"/>
</dbReference>
<proteinExistence type="inferred from homology"/>
<keyword evidence="32" id="KW-1185">Reference proteome</keyword>
<organism evidence="31 32">
    <name type="scientific">Anser cygnoides</name>
    <name type="common">Swan goose</name>
    <dbReference type="NCBI Taxonomy" id="8845"/>
    <lineage>
        <taxon>Eukaryota</taxon>
        <taxon>Metazoa</taxon>
        <taxon>Chordata</taxon>
        <taxon>Craniata</taxon>
        <taxon>Vertebrata</taxon>
        <taxon>Euteleostomi</taxon>
        <taxon>Archelosauria</taxon>
        <taxon>Archosauria</taxon>
        <taxon>Dinosauria</taxon>
        <taxon>Saurischia</taxon>
        <taxon>Theropoda</taxon>
        <taxon>Coelurosauria</taxon>
        <taxon>Aves</taxon>
        <taxon>Neognathae</taxon>
        <taxon>Galloanserae</taxon>
        <taxon>Anseriformes</taxon>
        <taxon>Anatidae</taxon>
        <taxon>Anserinae</taxon>
        <taxon>Anser</taxon>
    </lineage>
</organism>
<evidence type="ECO:0000256" key="21">
    <source>
        <dbReference type="ARBA" id="ARBA00023931"/>
    </source>
</evidence>
<evidence type="ECO:0000256" key="20">
    <source>
        <dbReference type="ARBA" id="ARBA00023235"/>
    </source>
</evidence>
<evidence type="ECO:0000256" key="17">
    <source>
        <dbReference type="ARBA" id="ARBA00023098"/>
    </source>
</evidence>
<evidence type="ECO:0000256" key="25">
    <source>
        <dbReference type="ARBA" id="ARBA00039926"/>
    </source>
</evidence>
<evidence type="ECO:0000256" key="19">
    <source>
        <dbReference type="ARBA" id="ARBA00023160"/>
    </source>
</evidence>
<comment type="catalytic activity">
    <reaction evidence="21">
        <text>prostaglandin H2 = prostaglandin E2</text>
        <dbReference type="Rhea" id="RHEA:12893"/>
        <dbReference type="ChEBI" id="CHEBI:57405"/>
        <dbReference type="ChEBI" id="CHEBI:606564"/>
        <dbReference type="EC" id="5.3.99.3"/>
    </reaction>
    <physiologicalReaction direction="left-to-right" evidence="21">
        <dbReference type="Rhea" id="RHEA:12894"/>
    </physiologicalReaction>
</comment>
<evidence type="ECO:0000256" key="9">
    <source>
        <dbReference type="ARBA" id="ARBA00022501"/>
    </source>
</evidence>
<evidence type="ECO:0000256" key="15">
    <source>
        <dbReference type="ARBA" id="ARBA00022989"/>
    </source>
</evidence>
<dbReference type="GO" id="GO:0004364">
    <property type="term" value="F:glutathione transferase activity"/>
    <property type="evidence" value="ECO:0007669"/>
    <property type="project" value="UniProtKB-EC"/>
</dbReference>
<evidence type="ECO:0000256" key="18">
    <source>
        <dbReference type="ARBA" id="ARBA00023136"/>
    </source>
</evidence>
<keyword evidence="12" id="KW-0808">Transferase</keyword>
<keyword evidence="9" id="KW-0644">Prostaglandin metabolism</keyword>
<evidence type="ECO:0000256" key="30">
    <source>
        <dbReference type="SAM" id="Phobius"/>
    </source>
</evidence>
<dbReference type="PANTHER" id="PTHR10689">
    <property type="entry name" value="MICROSOMAL GLUTATHIONE S-TRANSFERASE 1"/>
    <property type="match status" value="1"/>
</dbReference>
<keyword evidence="15 30" id="KW-1133">Transmembrane helix</keyword>
<dbReference type="Proteomes" id="UP000694521">
    <property type="component" value="Unplaced"/>
</dbReference>
<evidence type="ECO:0000256" key="11">
    <source>
        <dbReference type="ARBA" id="ARBA00022585"/>
    </source>
</evidence>
<protein>
    <recommendedName>
        <fullName evidence="25">Prostaglandin E synthase</fullName>
        <ecNumber evidence="7">2.5.1.18</ecNumber>
        <ecNumber evidence="6">5.3.99.3</ecNumber>
    </recommendedName>
    <alternativeName>
        <fullName evidence="28">Glutathione peroxidase PTGES</fullName>
    </alternativeName>
    <alternativeName>
        <fullName evidence="27">Glutathione transferase PTGES</fullName>
    </alternativeName>
    <alternativeName>
        <fullName evidence="26">Microsomal prostaglandin E synthase 1</fullName>
    </alternativeName>
</protein>
<keyword evidence="10" id="KW-0444">Lipid biosynthesis</keyword>
<evidence type="ECO:0000256" key="2">
    <source>
        <dbReference type="ARBA" id="ARBA00004141"/>
    </source>
</evidence>
<evidence type="ECO:0000256" key="27">
    <source>
        <dbReference type="ARBA" id="ARBA00042011"/>
    </source>
</evidence>
<dbReference type="PANTHER" id="PTHR10689:SF9">
    <property type="entry name" value="PROSTAGLANDIN E SYNTHASE"/>
    <property type="match status" value="1"/>
</dbReference>
<dbReference type="Pfam" id="PF01124">
    <property type="entry name" value="MAPEG"/>
    <property type="match status" value="1"/>
</dbReference>
<evidence type="ECO:0000256" key="1">
    <source>
        <dbReference type="ARBA" id="ARBA00001955"/>
    </source>
</evidence>
<keyword evidence="13 30" id="KW-0812">Transmembrane</keyword>
<reference evidence="31" key="2">
    <citation type="submission" date="2025-09" db="UniProtKB">
        <authorList>
            <consortium name="Ensembl"/>
        </authorList>
    </citation>
    <scope>IDENTIFICATION</scope>
</reference>
<evidence type="ECO:0000256" key="8">
    <source>
        <dbReference type="ARBA" id="ARBA00022490"/>
    </source>
</evidence>
<evidence type="ECO:0000256" key="22">
    <source>
        <dbReference type="ARBA" id="ARBA00036040"/>
    </source>
</evidence>
<feature type="transmembrane region" description="Helical" evidence="30">
    <location>
        <begin position="20"/>
        <end position="40"/>
    </location>
</feature>
<comment type="subcellular location">
    <subcellularLocation>
        <location evidence="3">Cytoplasm</location>
        <location evidence="3">Perinuclear region</location>
    </subcellularLocation>
    <subcellularLocation>
        <location evidence="2">Membrane</location>
        <topology evidence="2">Multi-pass membrane protein</topology>
    </subcellularLocation>
</comment>
<evidence type="ECO:0000256" key="24">
    <source>
        <dbReference type="ARBA" id="ARBA00036848"/>
    </source>
</evidence>
<dbReference type="GO" id="GO:0016020">
    <property type="term" value="C:membrane"/>
    <property type="evidence" value="ECO:0007669"/>
    <property type="project" value="UniProtKB-SubCell"/>
</dbReference>
<comment type="cofactor">
    <cofactor evidence="1">
        <name>glutathione</name>
        <dbReference type="ChEBI" id="CHEBI:57925"/>
    </cofactor>
</comment>
<accession>A0A8B9EV42</accession>
<comment type="function">
    <text evidence="29">Terminal enzyme of the cyclooxygenase (COX)-2-mediated prostaglandin E2 (PGE2) biosynthetic pathway. Catalyzes the glutathione-dependent oxidoreduction of prostaglandin endoperoxide H2 (PGH2) to prostaglandin E2 (PGE2) in response to inflammatory stimuli. Plays a key role in inflammation response, fever and pain. Also catalyzes the oxidoreduction of endocannabinoids into prostaglandin glycerol esters and PGG2 into 15-hydroperoxy-PGE2. In addition, displays low glutathione transferase and glutathione-dependent peroxidase activities, toward 1-chloro-2,4-dinitrobenzene and 5-hydroperoxyicosatetraenoic acid (5-HPETE), respectively.</text>
</comment>
<evidence type="ECO:0000256" key="10">
    <source>
        <dbReference type="ARBA" id="ARBA00022516"/>
    </source>
</evidence>
<keyword evidence="18 30" id="KW-0472">Membrane</keyword>
<evidence type="ECO:0000256" key="14">
    <source>
        <dbReference type="ARBA" id="ARBA00022832"/>
    </source>
</evidence>
<dbReference type="EC" id="5.3.99.3" evidence="6"/>
<keyword evidence="8" id="KW-0963">Cytoplasm</keyword>
<evidence type="ECO:0000256" key="29">
    <source>
        <dbReference type="ARBA" id="ARBA00054772"/>
    </source>
</evidence>
<keyword evidence="17" id="KW-0443">Lipid metabolism</keyword>
<keyword evidence="11" id="KW-0643">Prostaglandin biosynthesis</keyword>
<keyword evidence="16" id="KW-0560">Oxidoreductase</keyword>
<evidence type="ECO:0000256" key="6">
    <source>
        <dbReference type="ARBA" id="ARBA00012203"/>
    </source>
</evidence>
<keyword evidence="14" id="KW-0276">Fatty acid metabolism</keyword>
<keyword evidence="19" id="KW-0275">Fatty acid biosynthesis</keyword>